<dbReference type="GeneID" id="94192513"/>
<evidence type="ECO:0000259" key="1">
    <source>
        <dbReference type="PROSITE" id="PS51286"/>
    </source>
</evidence>
<feature type="domain" description="RAP" evidence="1">
    <location>
        <begin position="207"/>
        <end position="264"/>
    </location>
</feature>
<dbReference type="PROSITE" id="PS51286">
    <property type="entry name" value="RAP"/>
    <property type="match status" value="1"/>
</dbReference>
<reference evidence="2 3" key="1">
    <citation type="submission" date="2021-06" db="EMBL/GenBank/DDBJ databases">
        <title>Genome sequence of Babesia caballi.</title>
        <authorList>
            <person name="Yamagishi J."/>
            <person name="Kidaka T."/>
            <person name="Ochi A."/>
        </authorList>
    </citation>
    <scope>NUCLEOTIDE SEQUENCE [LARGE SCALE GENOMIC DNA]</scope>
    <source>
        <strain evidence="2">USDA-D6B2</strain>
    </source>
</reference>
<comment type="caution">
    <text evidence="2">The sequence shown here is derived from an EMBL/GenBank/DDBJ whole genome shotgun (WGS) entry which is preliminary data.</text>
</comment>
<dbReference type="RefSeq" id="XP_067713101.1">
    <property type="nucleotide sequence ID" value="XM_067857000.1"/>
</dbReference>
<organism evidence="2 3">
    <name type="scientific">Babesia caballi</name>
    <dbReference type="NCBI Taxonomy" id="5871"/>
    <lineage>
        <taxon>Eukaryota</taxon>
        <taxon>Sar</taxon>
        <taxon>Alveolata</taxon>
        <taxon>Apicomplexa</taxon>
        <taxon>Aconoidasida</taxon>
        <taxon>Piroplasmida</taxon>
        <taxon>Babesiidae</taxon>
        <taxon>Babesia</taxon>
    </lineage>
</organism>
<name>A0AAV4LMA4_BABCB</name>
<dbReference type="Proteomes" id="UP001497744">
    <property type="component" value="Unassembled WGS sequence"/>
</dbReference>
<dbReference type="EMBL" id="BPLF01000001">
    <property type="protein sequence ID" value="GIX61030.1"/>
    <property type="molecule type" value="Genomic_DNA"/>
</dbReference>
<proteinExistence type="predicted"/>
<accession>A0AAV4LMA4</accession>
<evidence type="ECO:0000313" key="2">
    <source>
        <dbReference type="EMBL" id="GIX61030.1"/>
    </source>
</evidence>
<dbReference type="InterPro" id="IPR013584">
    <property type="entry name" value="RAP"/>
</dbReference>
<dbReference type="AlphaFoldDB" id="A0AAV4LMA4"/>
<gene>
    <name evidence="2" type="ORF">BcabD6B2_04650</name>
</gene>
<keyword evidence="3" id="KW-1185">Reference proteome</keyword>
<sequence>MQRWVVPSGWSRWHGVSEQGGTPEPAEHSNAYARVRQGRRVSTGRGGRAAEPGEEDCGWLLGHCDARGTQAAFTLSQSVALLDACTVLGHFERDTYLPLLASVTRLVEDDLGDGVVNQLNRIMYCIRTEVEITLTRKYDIAQFPELINDAPPPTQTLIGLYQGHFLEATPFGPRSTLYDCLEEVGIPYERSATVGPYRVDALVNGHVALDLLAEASLCPVTREPLGSVRLKNRHLEAMGYRPAQLAVRDWLRRESKERMACLEEALAL</sequence>
<protein>
    <submittedName>
        <fullName evidence="2">RAP domain protein</fullName>
    </submittedName>
</protein>
<evidence type="ECO:0000313" key="3">
    <source>
        <dbReference type="Proteomes" id="UP001497744"/>
    </source>
</evidence>